<feature type="region of interest" description="Disordered" evidence="1">
    <location>
        <begin position="97"/>
        <end position="129"/>
    </location>
</feature>
<dbReference type="Proteomes" id="UP001341840">
    <property type="component" value="Unassembled WGS sequence"/>
</dbReference>
<sequence length="152" mass="17041">MTQPRAHLNQPTPRRATSTPRHDTSQHHHPRHKLATPRRGTPRLGMEPDLQHALPTPRPHLGVCTTPNPTRIPRNHPPPITYTLTHSPQPYTLYLNPPKLTSNTLQTQPQQLQLPQTHSNPTTHTQTLPCSTSITTHTLQPRPQPSAPLSHA</sequence>
<evidence type="ECO:0000313" key="2">
    <source>
        <dbReference type="EMBL" id="MED6138239.1"/>
    </source>
</evidence>
<dbReference type="EMBL" id="JASCZI010061272">
    <property type="protein sequence ID" value="MED6138239.1"/>
    <property type="molecule type" value="Genomic_DNA"/>
</dbReference>
<organism evidence="2 3">
    <name type="scientific">Stylosanthes scabra</name>
    <dbReference type="NCBI Taxonomy" id="79078"/>
    <lineage>
        <taxon>Eukaryota</taxon>
        <taxon>Viridiplantae</taxon>
        <taxon>Streptophyta</taxon>
        <taxon>Embryophyta</taxon>
        <taxon>Tracheophyta</taxon>
        <taxon>Spermatophyta</taxon>
        <taxon>Magnoliopsida</taxon>
        <taxon>eudicotyledons</taxon>
        <taxon>Gunneridae</taxon>
        <taxon>Pentapetalae</taxon>
        <taxon>rosids</taxon>
        <taxon>fabids</taxon>
        <taxon>Fabales</taxon>
        <taxon>Fabaceae</taxon>
        <taxon>Papilionoideae</taxon>
        <taxon>50 kb inversion clade</taxon>
        <taxon>dalbergioids sensu lato</taxon>
        <taxon>Dalbergieae</taxon>
        <taxon>Pterocarpus clade</taxon>
        <taxon>Stylosanthes</taxon>
    </lineage>
</organism>
<proteinExistence type="predicted"/>
<accession>A0ABU6SQ01</accession>
<feature type="region of interest" description="Disordered" evidence="1">
    <location>
        <begin position="1"/>
        <end position="80"/>
    </location>
</feature>
<comment type="caution">
    <text evidence="2">The sequence shown here is derived from an EMBL/GenBank/DDBJ whole genome shotgun (WGS) entry which is preliminary data.</text>
</comment>
<evidence type="ECO:0000313" key="3">
    <source>
        <dbReference type="Proteomes" id="UP001341840"/>
    </source>
</evidence>
<feature type="compositionally biased region" description="Basic residues" evidence="1">
    <location>
        <begin position="27"/>
        <end position="36"/>
    </location>
</feature>
<feature type="compositionally biased region" description="Low complexity" evidence="1">
    <location>
        <begin position="104"/>
        <end position="117"/>
    </location>
</feature>
<protein>
    <submittedName>
        <fullName evidence="2">Uncharacterized protein</fullName>
    </submittedName>
</protein>
<evidence type="ECO:0000256" key="1">
    <source>
        <dbReference type="SAM" id="MobiDB-lite"/>
    </source>
</evidence>
<keyword evidence="3" id="KW-1185">Reference proteome</keyword>
<reference evidence="2 3" key="1">
    <citation type="journal article" date="2023" name="Plants (Basel)">
        <title>Bridging the Gap: Combining Genomics and Transcriptomics Approaches to Understand Stylosanthes scabra, an Orphan Legume from the Brazilian Caatinga.</title>
        <authorList>
            <person name="Ferreira-Neto J.R.C."/>
            <person name="da Silva M.D."/>
            <person name="Binneck E."/>
            <person name="de Melo N.F."/>
            <person name="da Silva R.H."/>
            <person name="de Melo A.L.T.M."/>
            <person name="Pandolfi V."/>
            <person name="Bustamante F.O."/>
            <person name="Brasileiro-Vidal A.C."/>
            <person name="Benko-Iseppon A.M."/>
        </authorList>
    </citation>
    <scope>NUCLEOTIDE SEQUENCE [LARGE SCALE GENOMIC DNA]</scope>
    <source>
        <tissue evidence="2">Leaves</tissue>
    </source>
</reference>
<gene>
    <name evidence="2" type="ORF">PIB30_072410</name>
</gene>
<feature type="compositionally biased region" description="Polar residues" evidence="1">
    <location>
        <begin position="118"/>
        <end position="129"/>
    </location>
</feature>
<name>A0ABU6SQ01_9FABA</name>
<feature type="compositionally biased region" description="Polar residues" evidence="1">
    <location>
        <begin position="1"/>
        <end position="19"/>
    </location>
</feature>